<sequence>CHKDTFPMKFELTESGNQFSNSELTQDLIRVATLLNKKSVTLKEYQEYGNYSYQTQKKRFGSWFKALETAGLEESKRPWGGDLSEIRIPEIQLIEDIQRVAKKLGKNAITIAEYEDHGKYGSSAISKRFGGWNKAKVVAGLEIGRLYNSTDEDYFENILHVWQTLGRQPKYQEMVAPLSRLNVSSYERKFGSWRSALVRFIEYVNKKDDEATIEPNILNETIKIPFVHDIPSKNLKPKKRTNRTANLRQRFRVMKRDDFRCVLCGSSPANKPGCELHIDHILPWSQGGETVEENLRTLCSDCNLGRSNKE</sequence>
<dbReference type="InterPro" id="IPR041025">
    <property type="entry name" value="HNH_repeat"/>
</dbReference>
<dbReference type="GO" id="GO:0004519">
    <property type="term" value="F:endonuclease activity"/>
    <property type="evidence" value="ECO:0007669"/>
    <property type="project" value="UniProtKB-KW"/>
</dbReference>
<dbReference type="Pfam" id="PF18780">
    <property type="entry name" value="HNH_repeat"/>
    <property type="match status" value="3"/>
</dbReference>
<keyword evidence="2" id="KW-0378">Hydrolase</keyword>
<keyword evidence="3" id="KW-1185">Reference proteome</keyword>
<dbReference type="InterPro" id="IPR002711">
    <property type="entry name" value="HNH"/>
</dbReference>
<evidence type="ECO:0000313" key="2">
    <source>
        <dbReference type="EMBL" id="MCJ8503218.1"/>
    </source>
</evidence>
<dbReference type="RefSeq" id="WP_246915278.1">
    <property type="nucleotide sequence ID" value="NZ_JALJRB010000078.1"/>
</dbReference>
<dbReference type="Gene3D" id="1.10.30.50">
    <property type="match status" value="1"/>
</dbReference>
<accession>A0AA41USF2</accession>
<dbReference type="InterPro" id="IPR003615">
    <property type="entry name" value="HNH_nuc"/>
</dbReference>
<reference evidence="2" key="1">
    <citation type="submission" date="2022-04" db="EMBL/GenBank/DDBJ databases">
        <title>Desulfatitalea alkaliphila sp. nov., a novel anaerobic sulfate-reducing bacterium isolated from terrestrial mud volcano, Taman Peninsula, Russia.</title>
        <authorList>
            <person name="Khomyakova M.A."/>
            <person name="Merkel A.Y."/>
            <person name="Slobodkin A.I."/>
        </authorList>
    </citation>
    <scope>NUCLEOTIDE SEQUENCE</scope>
    <source>
        <strain evidence="2">M08but</strain>
    </source>
</reference>
<name>A0AA41USF2_9BACT</name>
<keyword evidence="2" id="KW-0255">Endonuclease</keyword>
<dbReference type="PANTHER" id="PTHR33877">
    <property type="entry name" value="SLL1193 PROTEIN"/>
    <property type="match status" value="1"/>
</dbReference>
<dbReference type="GO" id="GO:0003676">
    <property type="term" value="F:nucleic acid binding"/>
    <property type="evidence" value="ECO:0007669"/>
    <property type="project" value="InterPro"/>
</dbReference>
<dbReference type="CDD" id="cd00085">
    <property type="entry name" value="HNHc"/>
    <property type="match status" value="1"/>
</dbReference>
<organism evidence="2 3">
    <name type="scientific">Desulfatitalea alkaliphila</name>
    <dbReference type="NCBI Taxonomy" id="2929485"/>
    <lineage>
        <taxon>Bacteria</taxon>
        <taxon>Pseudomonadati</taxon>
        <taxon>Thermodesulfobacteriota</taxon>
        <taxon>Desulfobacteria</taxon>
        <taxon>Desulfobacterales</taxon>
        <taxon>Desulfosarcinaceae</taxon>
        <taxon>Desulfatitalea</taxon>
    </lineage>
</organism>
<feature type="domain" description="HNH nuclease" evidence="1">
    <location>
        <begin position="248"/>
        <end position="304"/>
    </location>
</feature>
<dbReference type="SMART" id="SM00507">
    <property type="entry name" value="HNHc"/>
    <property type="match status" value="1"/>
</dbReference>
<evidence type="ECO:0000259" key="1">
    <source>
        <dbReference type="SMART" id="SM00507"/>
    </source>
</evidence>
<dbReference type="PANTHER" id="PTHR33877:SF1">
    <property type="entry name" value="TYPE IV METHYL-DIRECTED RESTRICTION ENZYME ECOKMCRA"/>
    <property type="match status" value="1"/>
</dbReference>
<comment type="caution">
    <text evidence="2">The sequence shown here is derived from an EMBL/GenBank/DDBJ whole genome shotgun (WGS) entry which is preliminary data.</text>
</comment>
<protein>
    <submittedName>
        <fullName evidence="2">HNH endonuclease</fullName>
    </submittedName>
</protein>
<dbReference type="EMBL" id="JALJRB010000078">
    <property type="protein sequence ID" value="MCJ8503218.1"/>
    <property type="molecule type" value="Genomic_DNA"/>
</dbReference>
<dbReference type="Proteomes" id="UP001165427">
    <property type="component" value="Unassembled WGS sequence"/>
</dbReference>
<feature type="non-terminal residue" evidence="2">
    <location>
        <position position="1"/>
    </location>
</feature>
<dbReference type="Pfam" id="PF01844">
    <property type="entry name" value="HNH"/>
    <property type="match status" value="1"/>
</dbReference>
<dbReference type="GO" id="GO:0008270">
    <property type="term" value="F:zinc ion binding"/>
    <property type="evidence" value="ECO:0007669"/>
    <property type="project" value="InterPro"/>
</dbReference>
<proteinExistence type="predicted"/>
<dbReference type="AlphaFoldDB" id="A0AA41USF2"/>
<dbReference type="InterPro" id="IPR052892">
    <property type="entry name" value="NA-targeting_endonuclease"/>
</dbReference>
<keyword evidence="2" id="KW-0540">Nuclease</keyword>
<evidence type="ECO:0000313" key="3">
    <source>
        <dbReference type="Proteomes" id="UP001165427"/>
    </source>
</evidence>
<gene>
    <name evidence="2" type="ORF">MRX98_21775</name>
</gene>